<sequence>MRLFDERSPIYRQIAEQIKADILNGVLPENTQVMSTNQYAAFYRINPATAAKGFQQLVDEQILYKKRGVGMFVSPDARDRLREQRRARFFTDVVDQMVAEAKVIGVPLADIVHYIQHAQSAGDAENGGQR</sequence>
<keyword evidence="2" id="KW-0238">DNA-binding</keyword>
<evidence type="ECO:0000256" key="1">
    <source>
        <dbReference type="ARBA" id="ARBA00023015"/>
    </source>
</evidence>
<dbReference type="EMBL" id="BAABDD010000043">
    <property type="protein sequence ID" value="GAA3764614.1"/>
    <property type="molecule type" value="Genomic_DNA"/>
</dbReference>
<keyword evidence="6" id="KW-1185">Reference proteome</keyword>
<protein>
    <submittedName>
        <fullName evidence="5">GntR family transcriptional regulator</fullName>
    </submittedName>
</protein>
<evidence type="ECO:0000256" key="2">
    <source>
        <dbReference type="ARBA" id="ARBA00023125"/>
    </source>
</evidence>
<name>A0ABP7GI08_9ACTN</name>
<evidence type="ECO:0000313" key="6">
    <source>
        <dbReference type="Proteomes" id="UP001500908"/>
    </source>
</evidence>
<comment type="caution">
    <text evidence="5">The sequence shown here is derived from an EMBL/GenBank/DDBJ whole genome shotgun (WGS) entry which is preliminary data.</text>
</comment>
<dbReference type="PANTHER" id="PTHR38445:SF10">
    <property type="entry name" value="GNTR-FAMILY TRANSCRIPTIONAL REGULATOR"/>
    <property type="match status" value="1"/>
</dbReference>
<evidence type="ECO:0000259" key="4">
    <source>
        <dbReference type="PROSITE" id="PS50949"/>
    </source>
</evidence>
<gene>
    <name evidence="5" type="ORF">GCM10022402_47270</name>
</gene>
<reference evidence="6" key="1">
    <citation type="journal article" date="2019" name="Int. J. Syst. Evol. Microbiol.">
        <title>The Global Catalogue of Microorganisms (GCM) 10K type strain sequencing project: providing services to taxonomists for standard genome sequencing and annotation.</title>
        <authorList>
            <consortium name="The Broad Institute Genomics Platform"/>
            <consortium name="The Broad Institute Genome Sequencing Center for Infectious Disease"/>
            <person name="Wu L."/>
            <person name="Ma J."/>
        </authorList>
    </citation>
    <scope>NUCLEOTIDE SEQUENCE [LARGE SCALE GENOMIC DNA]</scope>
    <source>
        <strain evidence="6">JCM 17137</strain>
    </source>
</reference>
<evidence type="ECO:0000256" key="3">
    <source>
        <dbReference type="ARBA" id="ARBA00023163"/>
    </source>
</evidence>
<dbReference type="SMART" id="SM00345">
    <property type="entry name" value="HTH_GNTR"/>
    <property type="match status" value="1"/>
</dbReference>
<dbReference type="SUPFAM" id="SSF46785">
    <property type="entry name" value="Winged helix' DNA-binding domain"/>
    <property type="match status" value="1"/>
</dbReference>
<dbReference type="CDD" id="cd07377">
    <property type="entry name" value="WHTH_GntR"/>
    <property type="match status" value="1"/>
</dbReference>
<dbReference type="Pfam" id="PF00392">
    <property type="entry name" value="GntR"/>
    <property type="match status" value="1"/>
</dbReference>
<evidence type="ECO:0000313" key="5">
    <source>
        <dbReference type="EMBL" id="GAA3764614.1"/>
    </source>
</evidence>
<feature type="domain" description="HTH gntR-type" evidence="4">
    <location>
        <begin position="8"/>
        <end position="76"/>
    </location>
</feature>
<dbReference type="InterPro" id="IPR000524">
    <property type="entry name" value="Tscrpt_reg_HTH_GntR"/>
</dbReference>
<organism evidence="5 6">
    <name type="scientific">Salinactinospora qingdaonensis</name>
    <dbReference type="NCBI Taxonomy" id="702744"/>
    <lineage>
        <taxon>Bacteria</taxon>
        <taxon>Bacillati</taxon>
        <taxon>Actinomycetota</taxon>
        <taxon>Actinomycetes</taxon>
        <taxon>Streptosporangiales</taxon>
        <taxon>Nocardiopsidaceae</taxon>
        <taxon>Salinactinospora</taxon>
    </lineage>
</organism>
<dbReference type="PROSITE" id="PS50949">
    <property type="entry name" value="HTH_GNTR"/>
    <property type="match status" value="1"/>
</dbReference>
<dbReference type="PANTHER" id="PTHR38445">
    <property type="entry name" value="HTH-TYPE TRANSCRIPTIONAL REPRESSOR YTRA"/>
    <property type="match status" value="1"/>
</dbReference>
<dbReference type="InterPro" id="IPR036390">
    <property type="entry name" value="WH_DNA-bd_sf"/>
</dbReference>
<accession>A0ABP7GI08</accession>
<proteinExistence type="predicted"/>
<dbReference type="Proteomes" id="UP001500908">
    <property type="component" value="Unassembled WGS sequence"/>
</dbReference>
<dbReference type="InterPro" id="IPR036388">
    <property type="entry name" value="WH-like_DNA-bd_sf"/>
</dbReference>
<keyword evidence="3" id="KW-0804">Transcription</keyword>
<dbReference type="Gene3D" id="1.10.10.10">
    <property type="entry name" value="Winged helix-like DNA-binding domain superfamily/Winged helix DNA-binding domain"/>
    <property type="match status" value="1"/>
</dbReference>
<dbReference type="RefSeq" id="WP_344976743.1">
    <property type="nucleotide sequence ID" value="NZ_BAABDD010000043.1"/>
</dbReference>
<keyword evidence="1" id="KW-0805">Transcription regulation</keyword>